<feature type="region of interest" description="Disordered" evidence="1">
    <location>
        <begin position="1"/>
        <end position="22"/>
    </location>
</feature>
<reference evidence="2 3" key="1">
    <citation type="submission" date="2017-06" db="EMBL/GenBank/DDBJ databases">
        <title>Comparative genomic analysis of Ambrosia Fusariam Clade fungi.</title>
        <authorList>
            <person name="Stajich J.E."/>
            <person name="Carrillo J."/>
            <person name="Kijimoto T."/>
            <person name="Eskalen A."/>
            <person name="O'Donnell K."/>
            <person name="Kasson M."/>
        </authorList>
    </citation>
    <scope>NUCLEOTIDE SEQUENCE [LARGE SCALE GENOMIC DNA]</scope>
    <source>
        <strain evidence="2">UCR3666</strain>
    </source>
</reference>
<feature type="compositionally biased region" description="Basic and acidic residues" evidence="1">
    <location>
        <begin position="241"/>
        <end position="256"/>
    </location>
</feature>
<dbReference type="STRING" id="2010991.A0A3M2QLC6"/>
<accession>A0A3M2QLC6</accession>
<dbReference type="EMBL" id="NKUJ01001332">
    <property type="protein sequence ID" value="RMI90289.1"/>
    <property type="molecule type" value="Genomic_DNA"/>
</dbReference>
<proteinExistence type="predicted"/>
<feature type="non-terminal residue" evidence="2">
    <location>
        <position position="1"/>
    </location>
</feature>
<dbReference type="OrthoDB" id="2895307at2759"/>
<protein>
    <submittedName>
        <fullName evidence="2">Uncharacterized protein</fullName>
    </submittedName>
</protein>
<evidence type="ECO:0000313" key="3">
    <source>
        <dbReference type="Proteomes" id="UP000277212"/>
    </source>
</evidence>
<evidence type="ECO:0000256" key="1">
    <source>
        <dbReference type="SAM" id="MobiDB-lite"/>
    </source>
</evidence>
<keyword evidence="3" id="KW-1185">Reference proteome</keyword>
<name>A0A3M2QLC6_9HYPO</name>
<evidence type="ECO:0000313" key="2">
    <source>
        <dbReference type="EMBL" id="RMI90289.1"/>
    </source>
</evidence>
<organism evidence="2 3">
    <name type="scientific">Fusarium kuroshium</name>
    <dbReference type="NCBI Taxonomy" id="2010991"/>
    <lineage>
        <taxon>Eukaryota</taxon>
        <taxon>Fungi</taxon>
        <taxon>Dikarya</taxon>
        <taxon>Ascomycota</taxon>
        <taxon>Pezizomycotina</taxon>
        <taxon>Sordariomycetes</taxon>
        <taxon>Hypocreomycetidae</taxon>
        <taxon>Hypocreales</taxon>
        <taxon>Nectriaceae</taxon>
        <taxon>Fusarium</taxon>
        <taxon>Fusarium solani species complex</taxon>
    </lineage>
</organism>
<comment type="caution">
    <text evidence="2">The sequence shown here is derived from an EMBL/GenBank/DDBJ whole genome shotgun (WGS) entry which is preliminary data.</text>
</comment>
<gene>
    <name evidence="2" type="ORF">CDV36_016635</name>
</gene>
<sequence>ASKSQNRRLARSSKSERKPYPINEPRGRTKYLAYISHFGRVLWWGCRKGGCGWYRDAIDYLGYYVDTVGSMIDEPGRHYHLSKRVLADRTSKAIGVRINCRHDQANRREPQMVEVAVPKTHPLFNLEGDDPCDIPLLFGLELVAKAYIGNPRNDDNGPPPDDLENPLAQLLLTATSVKNGEWVRLPSYRRHLRLGTILFVRKSKRDLKIKDIDALCNLIEEFAVPFMLKEDASDPTTRTSLLDKLEQEGSKRGISY</sequence>
<feature type="compositionally biased region" description="Basic residues" evidence="1">
    <location>
        <begin position="1"/>
        <end position="11"/>
    </location>
</feature>
<dbReference type="Proteomes" id="UP000277212">
    <property type="component" value="Unassembled WGS sequence"/>
</dbReference>
<feature type="region of interest" description="Disordered" evidence="1">
    <location>
        <begin position="237"/>
        <end position="256"/>
    </location>
</feature>
<dbReference type="AlphaFoldDB" id="A0A3M2QLC6"/>